<dbReference type="GO" id="GO:0030687">
    <property type="term" value="C:preribosome, large subunit precursor"/>
    <property type="evidence" value="ECO:0007669"/>
    <property type="project" value="TreeGrafter"/>
</dbReference>
<feature type="region of interest" description="Disordered" evidence="6">
    <location>
        <begin position="218"/>
        <end position="465"/>
    </location>
</feature>
<dbReference type="GO" id="GO:0000956">
    <property type="term" value="P:nuclear-transcribed mRNA catabolic process"/>
    <property type="evidence" value="ECO:0007669"/>
    <property type="project" value="TreeGrafter"/>
</dbReference>
<feature type="domain" description="Large ribosomal subunit protein uL10-like insertion" evidence="7">
    <location>
        <begin position="125"/>
        <end position="194"/>
    </location>
</feature>
<dbReference type="InterPro" id="IPR043141">
    <property type="entry name" value="Ribosomal_uL10-like_sf"/>
</dbReference>
<dbReference type="InterPro" id="IPR040637">
    <property type="entry name" value="Ribosomal_uL10-like_insert"/>
</dbReference>
<dbReference type="EMBL" id="KK120075">
    <property type="protein sequence ID" value="KFM77461.1"/>
    <property type="molecule type" value="Genomic_DNA"/>
</dbReference>
<dbReference type="Gene3D" id="3.30.70.1730">
    <property type="match status" value="1"/>
</dbReference>
<feature type="non-terminal residue" evidence="8">
    <location>
        <position position="465"/>
    </location>
</feature>
<dbReference type="FunFam" id="3.90.105.20:FF:000002">
    <property type="entry name" value="Ribosome assembly factor mrt4"/>
    <property type="match status" value="1"/>
</dbReference>
<dbReference type="InterPro" id="IPR043164">
    <property type="entry name" value="Ribosomal_uL10-like_insert_sf"/>
</dbReference>
<dbReference type="InterPro" id="IPR051742">
    <property type="entry name" value="Ribosome_Assembly_uL10"/>
</dbReference>
<dbReference type="GO" id="GO:0003723">
    <property type="term" value="F:RNA binding"/>
    <property type="evidence" value="ECO:0007669"/>
    <property type="project" value="TreeGrafter"/>
</dbReference>
<evidence type="ECO:0000256" key="2">
    <source>
        <dbReference type="ARBA" id="ARBA00008889"/>
    </source>
</evidence>
<dbReference type="STRING" id="407821.A0A087UJC2"/>
<dbReference type="Pfam" id="PF00466">
    <property type="entry name" value="Ribosomal_L10"/>
    <property type="match status" value="1"/>
</dbReference>
<evidence type="ECO:0000256" key="4">
    <source>
        <dbReference type="ARBA" id="ARBA00023242"/>
    </source>
</evidence>
<comment type="subcellular location">
    <subcellularLocation>
        <location evidence="5">Cytoplasm</location>
    </subcellularLocation>
    <subcellularLocation>
        <location evidence="5">Nucleus</location>
        <location evidence="5">Nucleolus</location>
    </subcellularLocation>
</comment>
<feature type="compositionally biased region" description="Polar residues" evidence="6">
    <location>
        <begin position="281"/>
        <end position="292"/>
    </location>
</feature>
<gene>
    <name evidence="8" type="ORF">X975_00590</name>
</gene>
<comment type="function">
    <text evidence="1 5">Component of the ribosome assembly machinery. Nuclear paralog of the ribosomal protein P0, it binds pre-60S subunits at an early stage of assembly in the nucleolus, and is replaced by P0 in cytoplasmic pre-60S subunits and mature 80S ribosomes.</text>
</comment>
<feature type="compositionally biased region" description="Polar residues" evidence="6">
    <location>
        <begin position="421"/>
        <end position="433"/>
    </location>
</feature>
<dbReference type="GO" id="GO:0005730">
    <property type="term" value="C:nucleolus"/>
    <property type="evidence" value="ECO:0007669"/>
    <property type="project" value="UniProtKB-SubCell"/>
</dbReference>
<dbReference type="PANTHER" id="PTHR45841:SF1">
    <property type="entry name" value="MRNA TURNOVER PROTEIN 4 HOMOLOG"/>
    <property type="match status" value="1"/>
</dbReference>
<feature type="compositionally biased region" description="Basic and acidic residues" evidence="6">
    <location>
        <begin position="297"/>
        <end position="325"/>
    </location>
</feature>
<dbReference type="FunFam" id="3.30.70.1730:FF:000005">
    <property type="entry name" value="Ribosome assembly factor mrt4"/>
    <property type="match status" value="1"/>
</dbReference>
<protein>
    <recommendedName>
        <fullName evidence="5">Ribosome assembly factor mrt4</fullName>
    </recommendedName>
</protein>
<sequence>MPRSKRNKQVELAKTKKRGLEGKKHLYQEVRSCADNYAHIFVFTVTDMRNSKMKNVREQWKDSRFFIGKNKVMALALGRTLEDEYKPNLHKIGQRLKGERGLLFSNRSSEEVLSWFRSYSEGDFARSGNNATETVVLCEGALSEFPHSLEPYLRQLGLPTTLKKGIVHLVKDHEVCKVGDTLTPETARILKLLGYEMAEFHLKIECVWSQDGTFLDLSPESRNSELKENAEKSKVKKKKNSLLLKDSPPFEPMDISDSAEELNKHKSPLNHTKTTEKENLIDSTNHPGQNGVDSDMGTEKSDNPESESEALKKDAKQKKALEKKTVARRKSKAKANEIKEALEVYDDIENEVLSEDEDNIKSSENTEVGVKSKRINLRSKKLQNQNSKEEKVGDRIKPADLPTRVSHRTAAKKKAQEKTSVESNFVSEKQSVIRTRGAKRRVIDESSEKQNVTKKPVIVNKKSKA</sequence>
<dbReference type="AlphaFoldDB" id="A0A087UJC2"/>
<comment type="similarity">
    <text evidence="2 5">Belongs to the universal ribosomal protein uL10 family.</text>
</comment>
<comment type="subunit">
    <text evidence="5">Associates with the pre-60S ribosomal particle.</text>
</comment>
<evidence type="ECO:0000259" key="7">
    <source>
        <dbReference type="Pfam" id="PF17777"/>
    </source>
</evidence>
<dbReference type="SUPFAM" id="SSF160369">
    <property type="entry name" value="Ribosomal protein L10-like"/>
    <property type="match status" value="1"/>
</dbReference>
<keyword evidence="9" id="KW-1185">Reference proteome</keyword>
<evidence type="ECO:0000256" key="5">
    <source>
        <dbReference type="RuleBase" id="RU364039"/>
    </source>
</evidence>
<reference evidence="8 9" key="1">
    <citation type="submission" date="2013-11" db="EMBL/GenBank/DDBJ databases">
        <title>Genome sequencing of Stegodyphus mimosarum.</title>
        <authorList>
            <person name="Bechsgaard J."/>
        </authorList>
    </citation>
    <scope>NUCLEOTIDE SEQUENCE [LARGE SCALE GENOMIC DNA]</scope>
</reference>
<evidence type="ECO:0000256" key="1">
    <source>
        <dbReference type="ARBA" id="ARBA00004046"/>
    </source>
</evidence>
<keyword evidence="3 5" id="KW-0963">Cytoplasm</keyword>
<evidence type="ECO:0000256" key="3">
    <source>
        <dbReference type="ARBA" id="ARBA00022490"/>
    </source>
</evidence>
<dbReference type="GO" id="GO:0000027">
    <property type="term" value="P:ribosomal large subunit assembly"/>
    <property type="evidence" value="ECO:0007669"/>
    <property type="project" value="InterPro"/>
</dbReference>
<dbReference type="Gene3D" id="3.90.105.20">
    <property type="match status" value="1"/>
</dbReference>
<evidence type="ECO:0000313" key="8">
    <source>
        <dbReference type="EMBL" id="KFM77461.1"/>
    </source>
</evidence>
<accession>A0A087UJC2</accession>
<dbReference type="PANTHER" id="PTHR45841">
    <property type="entry name" value="MRNA TURNOVER PROTEIN 4 MRTO4"/>
    <property type="match status" value="1"/>
</dbReference>
<feature type="compositionally biased region" description="Acidic residues" evidence="6">
    <location>
        <begin position="343"/>
        <end position="358"/>
    </location>
</feature>
<dbReference type="OrthoDB" id="10262308at2759"/>
<organism evidence="8 9">
    <name type="scientific">Stegodyphus mimosarum</name>
    <name type="common">African social velvet spider</name>
    <dbReference type="NCBI Taxonomy" id="407821"/>
    <lineage>
        <taxon>Eukaryota</taxon>
        <taxon>Metazoa</taxon>
        <taxon>Ecdysozoa</taxon>
        <taxon>Arthropoda</taxon>
        <taxon>Chelicerata</taxon>
        <taxon>Arachnida</taxon>
        <taxon>Araneae</taxon>
        <taxon>Araneomorphae</taxon>
        <taxon>Entelegynae</taxon>
        <taxon>Eresoidea</taxon>
        <taxon>Eresidae</taxon>
        <taxon>Stegodyphus</taxon>
    </lineage>
</organism>
<keyword evidence="4 5" id="KW-0539">Nucleus</keyword>
<evidence type="ECO:0000313" key="9">
    <source>
        <dbReference type="Proteomes" id="UP000054359"/>
    </source>
</evidence>
<dbReference type="InterPro" id="IPR033867">
    <property type="entry name" value="Mrt4"/>
</dbReference>
<dbReference type="Proteomes" id="UP000054359">
    <property type="component" value="Unassembled WGS sequence"/>
</dbReference>
<proteinExistence type="inferred from homology"/>
<feature type="compositionally biased region" description="Basic and acidic residues" evidence="6">
    <location>
        <begin position="387"/>
        <end position="398"/>
    </location>
</feature>
<evidence type="ECO:0000256" key="6">
    <source>
        <dbReference type="SAM" id="MobiDB-lite"/>
    </source>
</evidence>
<dbReference type="InterPro" id="IPR001790">
    <property type="entry name" value="Ribosomal_uL10"/>
</dbReference>
<feature type="compositionally biased region" description="Basic and acidic residues" evidence="6">
    <location>
        <begin position="222"/>
        <end position="233"/>
    </location>
</feature>
<keyword evidence="5" id="KW-0690">Ribosome biogenesis</keyword>
<dbReference type="CDD" id="cd05796">
    <property type="entry name" value="Ribosomal_P0_like"/>
    <property type="match status" value="1"/>
</dbReference>
<name>A0A087UJC2_STEMI</name>
<dbReference type="GO" id="GO:0006364">
    <property type="term" value="P:rRNA processing"/>
    <property type="evidence" value="ECO:0007669"/>
    <property type="project" value="TreeGrafter"/>
</dbReference>
<dbReference type="GO" id="GO:0005737">
    <property type="term" value="C:cytoplasm"/>
    <property type="evidence" value="ECO:0007669"/>
    <property type="project" value="UniProtKB-SubCell"/>
</dbReference>
<dbReference type="Pfam" id="PF17777">
    <property type="entry name" value="RL10P_insert"/>
    <property type="match status" value="1"/>
</dbReference>
<feature type="compositionally biased region" description="Basic residues" evidence="6">
    <location>
        <begin position="371"/>
        <end position="381"/>
    </location>
</feature>